<dbReference type="RefSeq" id="WP_310232850.1">
    <property type="nucleotide sequence ID" value="NZ_JAVDWO010000002.1"/>
</dbReference>
<evidence type="ECO:0000313" key="2">
    <source>
        <dbReference type="Proteomes" id="UP001256588"/>
    </source>
</evidence>
<evidence type="ECO:0008006" key="3">
    <source>
        <dbReference type="Google" id="ProtNLM"/>
    </source>
</evidence>
<keyword evidence="2" id="KW-1185">Reference proteome</keyword>
<reference evidence="1 2" key="1">
    <citation type="submission" date="2023-07" db="EMBL/GenBank/DDBJ databases">
        <title>Sorghum-associated microbial communities from plants grown in Nebraska, USA.</title>
        <authorList>
            <person name="Schachtman D."/>
        </authorList>
    </citation>
    <scope>NUCLEOTIDE SEQUENCE [LARGE SCALE GENOMIC DNA]</scope>
    <source>
        <strain evidence="1 2">4099</strain>
    </source>
</reference>
<name>A0ABU1XVA5_9GAMM</name>
<dbReference type="Proteomes" id="UP001256588">
    <property type="component" value="Unassembled WGS sequence"/>
</dbReference>
<comment type="caution">
    <text evidence="1">The sequence shown here is derived from an EMBL/GenBank/DDBJ whole genome shotgun (WGS) entry which is preliminary data.</text>
</comment>
<accession>A0ABU1XVA5</accession>
<gene>
    <name evidence="1" type="ORF">J2W68_000719</name>
</gene>
<dbReference type="EMBL" id="JAVDWO010000002">
    <property type="protein sequence ID" value="MDR7192011.1"/>
    <property type="molecule type" value="Genomic_DNA"/>
</dbReference>
<evidence type="ECO:0000313" key="1">
    <source>
        <dbReference type="EMBL" id="MDR7192011.1"/>
    </source>
</evidence>
<sequence length="202" mass="22850">MKKSFESQLVEYLVTNYFDGGRAEFAEHTGYYKVQVDNWIGGKNKPQKATVRHLLSSCIAPEFRVAAEFKHVDIDLASQIRPELKKALGDHTVSSGVYAFYDSMCSVVYIGKASSGFLEEMYQQLKGPLGVSLPKRVRKTPFKRWEVVRYISAYEVPFVDHLDYPKHVEALVLRLSKPIGNKILGSLNKSNPPKDHGTARKI</sequence>
<organism evidence="1 2">
    <name type="scientific">Luteimonas terrae</name>
    <dbReference type="NCBI Taxonomy" id="1530191"/>
    <lineage>
        <taxon>Bacteria</taxon>
        <taxon>Pseudomonadati</taxon>
        <taxon>Pseudomonadota</taxon>
        <taxon>Gammaproteobacteria</taxon>
        <taxon>Lysobacterales</taxon>
        <taxon>Lysobacteraceae</taxon>
        <taxon>Luteimonas</taxon>
    </lineage>
</organism>
<protein>
    <recommendedName>
        <fullName evidence="3">GIY-YIG nuclease family protein</fullName>
    </recommendedName>
</protein>
<proteinExistence type="predicted"/>